<dbReference type="OrthoDB" id="9811997at2"/>
<dbReference type="PANTHER" id="PTHR41286:SF1">
    <property type="entry name" value="HNH NUCLEASE YAJD-RELATED"/>
    <property type="match status" value="1"/>
</dbReference>
<evidence type="ECO:0000313" key="5">
    <source>
        <dbReference type="EMBL" id="ATO43403.1"/>
    </source>
</evidence>
<accession>A0A2D1KMP3</accession>
<reference evidence="5 6" key="1">
    <citation type="submission" date="2016-10" db="EMBL/GenBank/DDBJ databases">
        <title>The whole genome sequencing and assembly of L. cotyniformis subsp. torquens DSM 20004 strain.</title>
        <authorList>
            <person name="Park M.-K."/>
            <person name="Lee Y.-J."/>
            <person name="Yi H."/>
            <person name="Bahn Y.-S."/>
            <person name="Kim J.F."/>
            <person name="Lee D.-W."/>
        </authorList>
    </citation>
    <scope>NUCLEOTIDE SEQUENCE [LARGE SCALE GENOMIC DNA]</scope>
    <source>
        <strain evidence="5 6">DSM 20004</strain>
    </source>
</reference>
<protein>
    <recommendedName>
        <fullName evidence="4">Putative HNH nuclease YajD</fullName>
    </recommendedName>
</protein>
<dbReference type="GO" id="GO:0004519">
    <property type="term" value="F:endonuclease activity"/>
    <property type="evidence" value="ECO:0007669"/>
    <property type="project" value="UniProtKB-KW"/>
</dbReference>
<comment type="similarity">
    <text evidence="3">Belongs to the HNH nuclease family.</text>
</comment>
<dbReference type="Proteomes" id="UP000223559">
    <property type="component" value="Chromosome"/>
</dbReference>
<dbReference type="SUPFAM" id="SSF52540">
    <property type="entry name" value="P-loop containing nucleoside triphosphate hydrolases"/>
    <property type="match status" value="1"/>
</dbReference>
<dbReference type="PANTHER" id="PTHR41286">
    <property type="entry name" value="HNH NUCLEASE YAJD-RELATED"/>
    <property type="match status" value="1"/>
</dbReference>
<dbReference type="CDD" id="cd00085">
    <property type="entry name" value="HNHc"/>
    <property type="match status" value="1"/>
</dbReference>
<evidence type="ECO:0000256" key="4">
    <source>
        <dbReference type="ARBA" id="ARBA00040194"/>
    </source>
</evidence>
<keyword evidence="2" id="KW-0378">Hydrolase</keyword>
<dbReference type="EMBL" id="CP017697">
    <property type="protein sequence ID" value="ATO43403.1"/>
    <property type="molecule type" value="Genomic_DNA"/>
</dbReference>
<dbReference type="GO" id="GO:0016787">
    <property type="term" value="F:hydrolase activity"/>
    <property type="evidence" value="ECO:0007669"/>
    <property type="project" value="UniProtKB-KW"/>
</dbReference>
<dbReference type="KEGG" id="lcy:LC20004_05545"/>
<keyword evidence="5" id="KW-0255">Endonuclease</keyword>
<dbReference type="Pfam" id="PF01844">
    <property type="entry name" value="HNH"/>
    <property type="match status" value="1"/>
</dbReference>
<dbReference type="GO" id="GO:0003676">
    <property type="term" value="F:nucleic acid binding"/>
    <property type="evidence" value="ECO:0007669"/>
    <property type="project" value="InterPro"/>
</dbReference>
<gene>
    <name evidence="5" type="ORF">LC20004_05545</name>
</gene>
<dbReference type="Gene3D" id="3.40.50.300">
    <property type="entry name" value="P-loop containing nucleotide triphosphate hydrolases"/>
    <property type="match status" value="1"/>
</dbReference>
<evidence type="ECO:0000256" key="3">
    <source>
        <dbReference type="ARBA" id="ARBA00038412"/>
    </source>
</evidence>
<dbReference type="InterPro" id="IPR027417">
    <property type="entry name" value="P-loop_NTPase"/>
</dbReference>
<dbReference type="InterPro" id="IPR002711">
    <property type="entry name" value="HNH"/>
</dbReference>
<dbReference type="InterPro" id="IPR003615">
    <property type="entry name" value="HNH_nuc"/>
</dbReference>
<proteinExistence type="inferred from homology"/>
<evidence type="ECO:0000313" key="6">
    <source>
        <dbReference type="Proteomes" id="UP000223559"/>
    </source>
</evidence>
<dbReference type="GO" id="GO:0008270">
    <property type="term" value="F:zinc ion binding"/>
    <property type="evidence" value="ECO:0007669"/>
    <property type="project" value="InterPro"/>
</dbReference>
<keyword evidence="1" id="KW-0540">Nuclease</keyword>
<evidence type="ECO:0000256" key="1">
    <source>
        <dbReference type="ARBA" id="ARBA00022722"/>
    </source>
</evidence>
<dbReference type="AlphaFoldDB" id="A0A2D1KMP3"/>
<keyword evidence="6" id="KW-1185">Reference proteome</keyword>
<dbReference type="RefSeq" id="WP_010012975.1">
    <property type="nucleotide sequence ID" value="NZ_AEOS01000102.1"/>
</dbReference>
<sequence>MTKPTKLTFINGKPTLAPYDQIERKDNDRTYNQSRDVNQTKYVKFYHSTLWTHKRETIKQRDLDLCQRCGMELELVDHIVPSKDDWEDRLSDDNLQGLCNACHQLKTKREWIKHHKGANRYMTINIVCGLPGSGKSTYVYKHRTEHDLIYDYDSLMQSLTGLPSHVKNFDVHDYIVLFFEQMLRKLKSEQTFDNVWIIQTYPDERIDSLLSPYHHVNHILIDVDKQTCIDRLNNDKRLNSSLISVFNEFETKNFTNFKRVTE</sequence>
<dbReference type="Gene3D" id="1.10.30.50">
    <property type="match status" value="1"/>
</dbReference>
<dbReference type="SMART" id="SM00507">
    <property type="entry name" value="HNHc"/>
    <property type="match status" value="1"/>
</dbReference>
<evidence type="ECO:0000256" key="2">
    <source>
        <dbReference type="ARBA" id="ARBA00022801"/>
    </source>
</evidence>
<name>A0A2D1KMP3_9LACO</name>
<dbReference type="GO" id="GO:0005829">
    <property type="term" value="C:cytosol"/>
    <property type="evidence" value="ECO:0007669"/>
    <property type="project" value="TreeGrafter"/>
</dbReference>
<organism evidence="5 6">
    <name type="scientific">Loigolactobacillus coryniformis subsp. torquens DSM 20004 = KCTC 3535</name>
    <dbReference type="NCBI Taxonomy" id="1423822"/>
    <lineage>
        <taxon>Bacteria</taxon>
        <taxon>Bacillati</taxon>
        <taxon>Bacillota</taxon>
        <taxon>Bacilli</taxon>
        <taxon>Lactobacillales</taxon>
        <taxon>Lactobacillaceae</taxon>
        <taxon>Loigolactobacillus</taxon>
    </lineage>
</organism>